<evidence type="ECO:0000313" key="2">
    <source>
        <dbReference type="Proteomes" id="UP001165063"/>
    </source>
</evidence>
<comment type="caution">
    <text evidence="1">The sequence shown here is derived from an EMBL/GenBank/DDBJ whole genome shotgun (WGS) entry which is preliminary data.</text>
</comment>
<organism evidence="1 2">
    <name type="scientific">Ambrosiozyma monospora</name>
    <name type="common">Yeast</name>
    <name type="synonym">Endomycopsis monosporus</name>
    <dbReference type="NCBI Taxonomy" id="43982"/>
    <lineage>
        <taxon>Eukaryota</taxon>
        <taxon>Fungi</taxon>
        <taxon>Dikarya</taxon>
        <taxon>Ascomycota</taxon>
        <taxon>Saccharomycotina</taxon>
        <taxon>Pichiomycetes</taxon>
        <taxon>Pichiales</taxon>
        <taxon>Pichiaceae</taxon>
        <taxon>Ambrosiozyma</taxon>
    </lineage>
</organism>
<keyword evidence="2" id="KW-1185">Reference proteome</keyword>
<reference evidence="1" key="1">
    <citation type="submission" date="2023-04" db="EMBL/GenBank/DDBJ databases">
        <title>Ambrosiozyma monospora NBRC 1965.</title>
        <authorList>
            <person name="Ichikawa N."/>
            <person name="Sato H."/>
            <person name="Tonouchi N."/>
        </authorList>
    </citation>
    <scope>NUCLEOTIDE SEQUENCE</scope>
    <source>
        <strain evidence="1">NBRC 1965</strain>
    </source>
</reference>
<gene>
    <name evidence="1" type="ORF">Amon01_001014100</name>
</gene>
<proteinExistence type="predicted"/>
<evidence type="ECO:0000313" key="1">
    <source>
        <dbReference type="EMBL" id="GME84072.1"/>
    </source>
</evidence>
<name>A0A9W6TAU7_AMBMO</name>
<dbReference type="AlphaFoldDB" id="A0A9W6TAU7"/>
<sequence>MNARLRTKYGRSLEVGRGTTTRLNSKYAPTQITQQALIGNIMPAQYLVKFNIFIEILLKINSHHFHSTKRHIRTLNTDSNGEETCLLSPNPNYNKLSLFY</sequence>
<accession>A0A9W6TAU7</accession>
<protein>
    <submittedName>
        <fullName evidence="1">Unnamed protein product</fullName>
    </submittedName>
</protein>
<dbReference type="EMBL" id="BSXU01017054">
    <property type="protein sequence ID" value="GME84072.1"/>
    <property type="molecule type" value="Genomic_DNA"/>
</dbReference>
<dbReference type="Proteomes" id="UP001165063">
    <property type="component" value="Unassembled WGS sequence"/>
</dbReference>